<feature type="region of interest" description="Disordered" evidence="8">
    <location>
        <begin position="708"/>
        <end position="815"/>
    </location>
</feature>
<dbReference type="Pfam" id="PF00078">
    <property type="entry name" value="RVT_1"/>
    <property type="match status" value="1"/>
</dbReference>
<dbReference type="EC" id="2.7.7.49" evidence="1"/>
<evidence type="ECO:0000256" key="4">
    <source>
        <dbReference type="ARBA" id="ARBA00022722"/>
    </source>
</evidence>
<dbReference type="SUPFAM" id="SSF53098">
    <property type="entry name" value="Ribonuclease H-like"/>
    <property type="match status" value="1"/>
</dbReference>
<sequence>MDPRDPYALRSLGPVPDHISFHAQQAAARAERRLPPPADIISASIYHHPSSSILTDPAPQSLPPLDLSPVANRPLDRIIDTPAHPVGHQNYQRTIQPRRLDFLDSPALPFSDPAPPSSSYPIALWQPQRNIPQAISSIRKRKTDEPLYHPGYQFTRAETSPNDPRSPSTYRRPITTYDPLFHPARPVDPFISADASAFSSHITPAVAQNPVSHNFGPTALEQFLQPVINFPLSTSAPRQNEVVAPHPLPQPVTNFPIPTSSHLSEIVAPPPQKNEVVATPSNDITLGQRRSPQKESPTSSNSPLSSDSDSPNPVTGTVPPIQAFAPQPPTAPISANFFIKPSILNPAPFQPTPIPNAFHQPPSSAPPHVSAIEIDQTFEHHENLPPNPSTCIGATTSLAPAPTASAVVAPALPPSIPPPPPWPVPLVPFSQPVYRSQSLTSVKSSLTSSITHSSSDWPFSSAYNPLFSTYDTDDPNFYVIQASHPANNHRTSSYPAPPPSGSVPQRFTRITTAITTIPPPSPSADNYTPYANTFDPSPSELNGDGGVIVPSESELLPLFPSPVMPWDTDKFIWAFDSNFNRWEPTTTDSHLYIDAFAPTLNPFTHHLGPKKRVHIPTDIAHKLPLVSFDATRYLLHATRLPQWEGNVVNVQANTPPRGQPLPLSPKNLVFLFIPAQLHPLHCNSRSPTATAFPFPPINPAPIITPAVGMMGTLPPTGGAPPPYSQTTGGGGPTHPPPSGGSNPPPSGSHPPPGGPHHHPGVSHPPPGGSHPSPGGRAPPPPGPTHIPHAGGTGGGGSAPPPPPPPFPPPPGGAAAVPGSPYFLPVMTFNPPPEASRYDGTTSVKEFLEYYYIVGLSQGWAGDKYSLSLPLYIKEPVLDWYRTYKAQQAQLHGIPVDYYICPWHTLDAALRTAFHSREVPELQEAQLARHKLTPDMTPEAYFYKTMRLIDKLDKHMNVTRKIRYLIAGLPSEMAREIYIRQPQTCESVLDYLIQARKFESIKECNQHSHIVNLMSAEDPTFVSLLAKQLSSQLQLGGGASDMGPLSASAGTDSVYLLDAPHPRSSGRHVTFLDNRSTGRYPPNESRHVGQGILSNGRTPYNNNFGGRSPPRQGQNAQRYNINAQPSGWRRNNNDNRRYPDGGSRTNGGDGRANNRPPQRYNDNRSYNNSPNSRFNNNSQSRPSSGFSHNRSNNRSNNNSPNWRSPNSSRPNSPFRPNTGTTSRNSSPHRHFSRPQTPPAPTQDRRPSPPAPLRDPTTNEFLCHICYKPDTCASTSLTSIQSAPLIKLPFPIPIRGVGGSIQIHEKSTLVLNFGSETHTLEVNYLPTFDKTLLLFNDYLLTKFKPIIDYHSETIRMCAVDFPFFTNERDAQHALYLSSTIPGVIHPTPEQHQIKVVVKATTFVPAHIESSLEVELLTKLTDLPPLLFEFDQRFSDQHMLLAHDLFVQPSLLSSILVTNVASRPRRIPVGTTVGYLHPSQQVYEVIETNTEESTPDALFPPLRDPIMTPEQLSQININPDLTDDQRERLSKLLMGYSDVFSWDDSHRAYQGPMPVGLKLADVGDAAPIAVKPYPRSFAEQQFIDEQVQILLDKKIIRPSCSPWAAPVVLVKKPDGSWRFCVAYMKINALVKPDRFPMSSMGDLFQTLHGARWFSTVDIRDGFFSIPLPEDQKEYTSFCTASGQYEFEFVPMGAKNSPSLFLRVLNFVFKDMAFGKLRHLFIYVDDLFCYSGNFEDHLIHILKILLRLRRTNLPLKTLKIFLLLPTNSDLGLHFPRPNTPKSVRSFIGLCSFYRRWIPGFADICRPLHALTGANIPFVWTEDCQQSFERLRHLLCTAPILAPFNPQAPIELMTDASNYGVGAVLSQRNEHNVPQVIAYASALMNAAQRNYGTTHKELLAIIFALEHFRIYCFHAKIRVITDHHSLCHLQRFKRPRGRLARWLLALSEYDIEVVYTKGTNHAPDCLSRGFTATAETMDDSHEVWYNDHEDFRSQLVRDQSTDPRYSTIIAQLKDSTSHNPTLTNSYLLQNDILYYYNSNHARKLLAVPRSCIPYLLHVFHTDIHGGHLGAAKVIHKLQLHWHWPGLRQDVRQYVNSCIICGQLKSRNGPGVGPLHSLDVSPRPWHTIAFDLIGPIHPASTPGNFQYICTAVDYLTRFVVTAPMRIADSETLARFLINHIYFIHGAPSSQSNGIVEKMNRSVSSVLSTLIQQFPNSWHVFLVPATYTINTTVSNATSFTPFYLNRGYEPVSPLESQFDLPDLMGTYIERVQSAREIAKLKILEAQEIYKERWDKTHRPIKYEVGDLVFIEYPNLHTTPLSQKLQPKFAGPYQITKVLSDLNCEVRPLNSKAGTKVMNIRKFKRYTPRPPDLDFTPSFHPSLIPTAVPHTTIEDLPDDTAPIDSITPNQAPQDIASSGYKTRFGRHVKPPARFQ</sequence>
<dbReference type="CDD" id="cd09274">
    <property type="entry name" value="RNase_HI_RT_Ty3"/>
    <property type="match status" value="1"/>
</dbReference>
<feature type="compositionally biased region" description="Pro residues" evidence="8">
    <location>
        <begin position="798"/>
        <end position="811"/>
    </location>
</feature>
<dbReference type="Pfam" id="PF17917">
    <property type="entry name" value="RT_RNaseH"/>
    <property type="match status" value="1"/>
</dbReference>
<dbReference type="InterPro" id="IPR012337">
    <property type="entry name" value="RNaseH-like_sf"/>
</dbReference>
<reference evidence="10 11" key="1">
    <citation type="submission" date="2015-12" db="EMBL/GenBank/DDBJ databases">
        <title>The genome of Folsomia candida.</title>
        <authorList>
            <person name="Faddeeva A."/>
            <person name="Derks M.F."/>
            <person name="Anvar Y."/>
            <person name="Smit S."/>
            <person name="Van Straalen N."/>
            <person name="Roelofs D."/>
        </authorList>
    </citation>
    <scope>NUCLEOTIDE SEQUENCE [LARGE SCALE GENOMIC DNA]</scope>
    <source>
        <strain evidence="10 11">VU population</strain>
        <tissue evidence="10">Whole body</tissue>
    </source>
</reference>
<feature type="compositionally biased region" description="Polar residues" evidence="8">
    <location>
        <begin position="253"/>
        <end position="263"/>
    </location>
</feature>
<dbReference type="Gene3D" id="3.10.10.10">
    <property type="entry name" value="HIV Type 1 Reverse Transcriptase, subunit A, domain 1"/>
    <property type="match status" value="1"/>
</dbReference>
<evidence type="ECO:0000256" key="5">
    <source>
        <dbReference type="ARBA" id="ARBA00022759"/>
    </source>
</evidence>
<dbReference type="SUPFAM" id="SSF56672">
    <property type="entry name" value="DNA/RNA polymerases"/>
    <property type="match status" value="1"/>
</dbReference>
<protein>
    <recommendedName>
        <fullName evidence="1">RNA-directed DNA polymerase</fullName>
        <ecNumber evidence="1">2.7.7.49</ecNumber>
    </recommendedName>
</protein>
<feature type="compositionally biased region" description="Low complexity" evidence="8">
    <location>
        <begin position="1157"/>
        <end position="1216"/>
    </location>
</feature>
<gene>
    <name evidence="10" type="ORF">Fcan01_18053</name>
</gene>
<feature type="region of interest" description="Disordered" evidence="8">
    <location>
        <begin position="1057"/>
        <end position="1253"/>
    </location>
</feature>
<dbReference type="InterPro" id="IPR036397">
    <property type="entry name" value="RNaseH_sf"/>
</dbReference>
<dbReference type="InterPro" id="IPR043128">
    <property type="entry name" value="Rev_trsase/Diguanyl_cyclase"/>
</dbReference>
<feature type="compositionally biased region" description="Polar residues" evidence="8">
    <location>
        <begin position="279"/>
        <end position="290"/>
    </location>
</feature>
<keyword evidence="4" id="KW-0540">Nuclease</keyword>
<dbReference type="GO" id="GO:0004519">
    <property type="term" value="F:endonuclease activity"/>
    <property type="evidence" value="ECO:0007669"/>
    <property type="project" value="UniProtKB-KW"/>
</dbReference>
<dbReference type="Pfam" id="PF17921">
    <property type="entry name" value="Integrase_H2C2"/>
    <property type="match status" value="1"/>
</dbReference>
<evidence type="ECO:0000313" key="10">
    <source>
        <dbReference type="EMBL" id="OXA47661.1"/>
    </source>
</evidence>
<keyword evidence="3" id="KW-0548">Nucleotidyltransferase</keyword>
<evidence type="ECO:0000259" key="9">
    <source>
        <dbReference type="PROSITE" id="PS50878"/>
    </source>
</evidence>
<feature type="compositionally biased region" description="Pro residues" evidence="8">
    <location>
        <begin position="733"/>
        <end position="754"/>
    </location>
</feature>
<evidence type="ECO:0000256" key="2">
    <source>
        <dbReference type="ARBA" id="ARBA00022679"/>
    </source>
</evidence>
<dbReference type="Proteomes" id="UP000198287">
    <property type="component" value="Unassembled WGS sequence"/>
</dbReference>
<comment type="caution">
    <text evidence="10">The sequence shown here is derived from an EMBL/GenBank/DDBJ whole genome shotgun (WGS) entry which is preliminary data.</text>
</comment>
<dbReference type="GO" id="GO:0003676">
    <property type="term" value="F:nucleic acid binding"/>
    <property type="evidence" value="ECO:0007669"/>
    <property type="project" value="InterPro"/>
</dbReference>
<name>A0A226DSJ0_FOLCA</name>
<evidence type="ECO:0000256" key="8">
    <source>
        <dbReference type="SAM" id="MobiDB-lite"/>
    </source>
</evidence>
<dbReference type="PANTHER" id="PTHR37984:SF5">
    <property type="entry name" value="PROTEIN NYNRIN-LIKE"/>
    <property type="match status" value="1"/>
</dbReference>
<dbReference type="InterPro" id="IPR050951">
    <property type="entry name" value="Retrovirus_Pol_polyprotein"/>
</dbReference>
<feature type="domain" description="Reverse transcriptase" evidence="9">
    <location>
        <begin position="1588"/>
        <end position="1787"/>
    </location>
</feature>
<dbReference type="GO" id="GO:0016787">
    <property type="term" value="F:hydrolase activity"/>
    <property type="evidence" value="ECO:0007669"/>
    <property type="project" value="UniProtKB-KW"/>
</dbReference>
<feature type="compositionally biased region" description="Low complexity" evidence="8">
    <location>
        <begin position="296"/>
        <end position="313"/>
    </location>
</feature>
<evidence type="ECO:0000313" key="11">
    <source>
        <dbReference type="Proteomes" id="UP000198287"/>
    </source>
</evidence>
<evidence type="ECO:0000256" key="6">
    <source>
        <dbReference type="ARBA" id="ARBA00022801"/>
    </source>
</evidence>
<evidence type="ECO:0000256" key="7">
    <source>
        <dbReference type="ARBA" id="ARBA00022918"/>
    </source>
</evidence>
<keyword evidence="2" id="KW-0808">Transferase</keyword>
<dbReference type="InterPro" id="IPR043502">
    <property type="entry name" value="DNA/RNA_pol_sf"/>
</dbReference>
<keyword evidence="7" id="KW-0695">RNA-directed DNA polymerase</keyword>
<feature type="region of interest" description="Disordered" evidence="8">
    <location>
        <begin position="253"/>
        <end position="329"/>
    </location>
</feature>
<organism evidence="10 11">
    <name type="scientific">Folsomia candida</name>
    <name type="common">Springtail</name>
    <dbReference type="NCBI Taxonomy" id="158441"/>
    <lineage>
        <taxon>Eukaryota</taxon>
        <taxon>Metazoa</taxon>
        <taxon>Ecdysozoa</taxon>
        <taxon>Arthropoda</taxon>
        <taxon>Hexapoda</taxon>
        <taxon>Collembola</taxon>
        <taxon>Entomobryomorpha</taxon>
        <taxon>Isotomoidea</taxon>
        <taxon>Isotomidae</taxon>
        <taxon>Proisotominae</taxon>
        <taxon>Folsomia</taxon>
    </lineage>
</organism>
<dbReference type="OrthoDB" id="5978043at2759"/>
<dbReference type="EMBL" id="LNIX01000013">
    <property type="protein sequence ID" value="OXA47661.1"/>
    <property type="molecule type" value="Genomic_DNA"/>
</dbReference>
<dbReference type="InterPro" id="IPR041588">
    <property type="entry name" value="Integrase_H2C2"/>
</dbReference>
<dbReference type="FunFam" id="3.30.70.270:FF:000020">
    <property type="entry name" value="Transposon Tf2-6 polyprotein-like Protein"/>
    <property type="match status" value="1"/>
</dbReference>
<dbReference type="FunFam" id="1.10.340.70:FF:000001">
    <property type="entry name" value="Retrovirus-related Pol polyprotein from transposon gypsy-like Protein"/>
    <property type="match status" value="1"/>
</dbReference>
<evidence type="ECO:0000256" key="1">
    <source>
        <dbReference type="ARBA" id="ARBA00012493"/>
    </source>
</evidence>
<dbReference type="CDD" id="cd01647">
    <property type="entry name" value="RT_LTR"/>
    <property type="match status" value="1"/>
</dbReference>
<dbReference type="GO" id="GO:0003964">
    <property type="term" value="F:RNA-directed DNA polymerase activity"/>
    <property type="evidence" value="ECO:0007669"/>
    <property type="project" value="UniProtKB-KW"/>
</dbReference>
<feature type="compositionally biased region" description="Polar residues" evidence="8">
    <location>
        <begin position="1091"/>
        <end position="1124"/>
    </location>
</feature>
<keyword evidence="6" id="KW-0378">Hydrolase</keyword>
<keyword evidence="11" id="KW-1185">Reference proteome</keyword>
<dbReference type="Gene3D" id="3.30.70.270">
    <property type="match status" value="2"/>
</dbReference>
<evidence type="ECO:0000256" key="3">
    <source>
        <dbReference type="ARBA" id="ARBA00022695"/>
    </source>
</evidence>
<proteinExistence type="predicted"/>
<dbReference type="PANTHER" id="PTHR37984">
    <property type="entry name" value="PROTEIN CBG26694"/>
    <property type="match status" value="1"/>
</dbReference>
<dbReference type="PROSITE" id="PS50878">
    <property type="entry name" value="RT_POL"/>
    <property type="match status" value="1"/>
</dbReference>
<accession>A0A226DSJ0</accession>
<dbReference type="InterPro" id="IPR041373">
    <property type="entry name" value="RT_RNaseH"/>
</dbReference>
<dbReference type="InterPro" id="IPR000477">
    <property type="entry name" value="RT_dom"/>
</dbReference>
<keyword evidence="5" id="KW-0255">Endonuclease</keyword>
<dbReference type="Gene3D" id="1.10.340.70">
    <property type="match status" value="1"/>
</dbReference>
<dbReference type="FunFam" id="3.10.20.370:FF:000001">
    <property type="entry name" value="Retrovirus-related Pol polyprotein from transposon 17.6-like protein"/>
    <property type="match status" value="1"/>
</dbReference>
<dbReference type="Gene3D" id="3.30.420.10">
    <property type="entry name" value="Ribonuclease H-like superfamily/Ribonuclease H"/>
    <property type="match status" value="2"/>
</dbReference>
<dbReference type="GO" id="GO:0042575">
    <property type="term" value="C:DNA polymerase complex"/>
    <property type="evidence" value="ECO:0007669"/>
    <property type="project" value="UniProtKB-ARBA"/>
</dbReference>